<keyword evidence="1" id="KW-0489">Methyltransferase</keyword>
<keyword evidence="1" id="KW-0808">Transferase</keyword>
<dbReference type="Gene3D" id="3.40.50.150">
    <property type="entry name" value="Vaccinia Virus protein VP39"/>
    <property type="match status" value="1"/>
</dbReference>
<comment type="caution">
    <text evidence="1">The sequence shown here is derived from an EMBL/GenBank/DDBJ whole genome shotgun (WGS) entry which is preliminary data.</text>
</comment>
<evidence type="ECO:0000313" key="2">
    <source>
        <dbReference type="Proteomes" id="UP000078459"/>
    </source>
</evidence>
<evidence type="ECO:0000313" key="1">
    <source>
        <dbReference type="EMBL" id="OAQ40760.1"/>
    </source>
</evidence>
<keyword evidence="2" id="KW-1185">Reference proteome</keyword>
<dbReference type="STRING" id="1826909.A5893_07425"/>
<dbReference type="Proteomes" id="UP000078459">
    <property type="component" value="Unassembled WGS sequence"/>
</dbReference>
<dbReference type="AlphaFoldDB" id="A0A179DJ81"/>
<name>A0A179DJ81_9SPHI</name>
<dbReference type="OrthoDB" id="1143568at2"/>
<sequence length="230" mass="26493">MKHDIYGDFLRDYQAGNHDVEVLLNNNYTIAEDFPVDAFFREDEDLNDIEVFALNLCEGEILDIGAGAGVHSLILQRNNFDVTALEISAGACEVMKQRGLKKIIHINVMDYEEKKYDTLLMMMNGIGFCGYVDELKNFLFHAKNLLKPNGQIVFDSSDVSYLYEDEQPETDSYYGEIDYQYEYKGESGEWFSWLYADESLMADLAKECGYQLQIMFRDDDNAYLGKLTLI</sequence>
<dbReference type="EMBL" id="LWHJ01000022">
    <property type="protein sequence ID" value="OAQ40760.1"/>
    <property type="molecule type" value="Genomic_DNA"/>
</dbReference>
<dbReference type="GO" id="GO:0008168">
    <property type="term" value="F:methyltransferase activity"/>
    <property type="evidence" value="ECO:0007669"/>
    <property type="project" value="UniProtKB-KW"/>
</dbReference>
<dbReference type="CDD" id="cd02440">
    <property type="entry name" value="AdoMet_MTases"/>
    <property type="match status" value="1"/>
</dbReference>
<reference evidence="1 2" key="1">
    <citation type="submission" date="2016-04" db="EMBL/GenBank/DDBJ databases">
        <authorList>
            <person name="Evans L.H."/>
            <person name="Alamgir A."/>
            <person name="Owens N."/>
            <person name="Weber N.D."/>
            <person name="Virtaneva K."/>
            <person name="Barbian K."/>
            <person name="Babar A."/>
            <person name="Rosenke K."/>
        </authorList>
    </citation>
    <scope>NUCLEOTIDE SEQUENCE [LARGE SCALE GENOMIC DNA]</scope>
    <source>
        <strain evidence="1 2">CCM 8644</strain>
    </source>
</reference>
<proteinExistence type="predicted"/>
<protein>
    <submittedName>
        <fullName evidence="1">Methyltransferase</fullName>
    </submittedName>
</protein>
<dbReference type="InterPro" id="IPR029063">
    <property type="entry name" value="SAM-dependent_MTases_sf"/>
</dbReference>
<dbReference type="Pfam" id="PF13489">
    <property type="entry name" value="Methyltransf_23"/>
    <property type="match status" value="1"/>
</dbReference>
<accession>A0A179DJ81</accession>
<reference evidence="1 2" key="2">
    <citation type="submission" date="2016-06" db="EMBL/GenBank/DDBJ databases">
        <title>Pedobacter psychrophilus sp. nov., isolated from Antarctic fragmentary rock.</title>
        <authorList>
            <person name="Svec P."/>
        </authorList>
    </citation>
    <scope>NUCLEOTIDE SEQUENCE [LARGE SCALE GENOMIC DNA]</scope>
    <source>
        <strain evidence="1 2">CCM 8644</strain>
    </source>
</reference>
<organism evidence="1 2">
    <name type="scientific">Pedobacter psychrophilus</name>
    <dbReference type="NCBI Taxonomy" id="1826909"/>
    <lineage>
        <taxon>Bacteria</taxon>
        <taxon>Pseudomonadati</taxon>
        <taxon>Bacteroidota</taxon>
        <taxon>Sphingobacteriia</taxon>
        <taxon>Sphingobacteriales</taxon>
        <taxon>Sphingobacteriaceae</taxon>
        <taxon>Pedobacter</taxon>
    </lineage>
</organism>
<dbReference type="GO" id="GO:0032259">
    <property type="term" value="P:methylation"/>
    <property type="evidence" value="ECO:0007669"/>
    <property type="project" value="UniProtKB-KW"/>
</dbReference>
<dbReference type="SUPFAM" id="SSF53335">
    <property type="entry name" value="S-adenosyl-L-methionine-dependent methyltransferases"/>
    <property type="match status" value="1"/>
</dbReference>
<gene>
    <name evidence="1" type="ORF">A5893_07425</name>
</gene>
<dbReference type="RefSeq" id="WP_068821991.1">
    <property type="nucleotide sequence ID" value="NZ_LWHJ01000022.1"/>
</dbReference>